<dbReference type="AlphaFoldDB" id="A0AAD7AHY8"/>
<keyword evidence="1" id="KW-0472">Membrane</keyword>
<proteinExistence type="predicted"/>
<accession>A0AAD7AHY8</accession>
<sequence>MPLPIDIDAAALPHSRPAWVGDREAQHTPFEFTDPAPAPDISDGLGGIRYTQEEVDALSGTQGFQYVGWLGELSIPIVERRRSVICVLSGTPRDTAAWKRITNGAARMLRERLHRIRLTPERLHHRRAQDSFPALARGYSHGGGQMELGELQNNVANTQVTDELLASEYFIRIAHFTNILFAAWAPLLFAYYTAQMALLALWKPMRRNFVGSIFAACTFNFGPRAVCVPHIDFANLAWGWCAITALGDFDPDLSGHLILWDLRLVIRFPPGSTILIPSALIRHSNVPIRPHEHRCSFVQYTAGGLFRWIRNGFKTAEAWEKLASPKDKAERAAENARRWEEGVAMYSCIDDL</sequence>
<gene>
    <name evidence="2" type="ORF">DFH08DRAFT_802384</name>
</gene>
<feature type="transmembrane region" description="Helical" evidence="1">
    <location>
        <begin position="179"/>
        <end position="202"/>
    </location>
</feature>
<name>A0AAD7AHY8_9AGAR</name>
<reference evidence="2" key="1">
    <citation type="submission" date="2023-03" db="EMBL/GenBank/DDBJ databases">
        <title>Massive genome expansion in bonnet fungi (Mycena s.s.) driven by repeated elements and novel gene families across ecological guilds.</title>
        <authorList>
            <consortium name="Lawrence Berkeley National Laboratory"/>
            <person name="Harder C.B."/>
            <person name="Miyauchi S."/>
            <person name="Viragh M."/>
            <person name="Kuo A."/>
            <person name="Thoen E."/>
            <person name="Andreopoulos B."/>
            <person name="Lu D."/>
            <person name="Skrede I."/>
            <person name="Drula E."/>
            <person name="Henrissat B."/>
            <person name="Morin E."/>
            <person name="Kohler A."/>
            <person name="Barry K."/>
            <person name="LaButti K."/>
            <person name="Morin E."/>
            <person name="Salamov A."/>
            <person name="Lipzen A."/>
            <person name="Mereny Z."/>
            <person name="Hegedus B."/>
            <person name="Baldrian P."/>
            <person name="Stursova M."/>
            <person name="Weitz H."/>
            <person name="Taylor A."/>
            <person name="Grigoriev I.V."/>
            <person name="Nagy L.G."/>
            <person name="Martin F."/>
            <person name="Kauserud H."/>
        </authorList>
    </citation>
    <scope>NUCLEOTIDE SEQUENCE</scope>
    <source>
        <strain evidence="2">CBHHK002</strain>
    </source>
</reference>
<keyword evidence="1" id="KW-0812">Transmembrane</keyword>
<evidence type="ECO:0000313" key="3">
    <source>
        <dbReference type="Proteomes" id="UP001218218"/>
    </source>
</evidence>
<dbReference type="Gene3D" id="3.60.130.30">
    <property type="match status" value="1"/>
</dbReference>
<protein>
    <submittedName>
        <fullName evidence="2">Uncharacterized protein</fullName>
    </submittedName>
</protein>
<comment type="caution">
    <text evidence="2">The sequence shown here is derived from an EMBL/GenBank/DDBJ whole genome shotgun (WGS) entry which is preliminary data.</text>
</comment>
<keyword evidence="1" id="KW-1133">Transmembrane helix</keyword>
<dbReference type="Proteomes" id="UP001218218">
    <property type="component" value="Unassembled WGS sequence"/>
</dbReference>
<evidence type="ECO:0000313" key="2">
    <source>
        <dbReference type="EMBL" id="KAJ7358565.1"/>
    </source>
</evidence>
<organism evidence="2 3">
    <name type="scientific">Mycena albidolilacea</name>
    <dbReference type="NCBI Taxonomy" id="1033008"/>
    <lineage>
        <taxon>Eukaryota</taxon>
        <taxon>Fungi</taxon>
        <taxon>Dikarya</taxon>
        <taxon>Basidiomycota</taxon>
        <taxon>Agaricomycotina</taxon>
        <taxon>Agaricomycetes</taxon>
        <taxon>Agaricomycetidae</taxon>
        <taxon>Agaricales</taxon>
        <taxon>Marasmiineae</taxon>
        <taxon>Mycenaceae</taxon>
        <taxon>Mycena</taxon>
    </lineage>
</organism>
<dbReference type="EMBL" id="JARIHO010000007">
    <property type="protein sequence ID" value="KAJ7358565.1"/>
    <property type="molecule type" value="Genomic_DNA"/>
</dbReference>
<evidence type="ECO:0000256" key="1">
    <source>
        <dbReference type="SAM" id="Phobius"/>
    </source>
</evidence>
<keyword evidence="3" id="KW-1185">Reference proteome</keyword>